<dbReference type="EMBL" id="CAVNYO010000414">
    <property type="protein sequence ID" value="CAK5276948.1"/>
    <property type="molecule type" value="Genomic_DNA"/>
</dbReference>
<proteinExistence type="predicted"/>
<gene>
    <name evidence="2" type="ORF">MYCIT1_LOCUS25627</name>
</gene>
<feature type="transmembrane region" description="Helical" evidence="1">
    <location>
        <begin position="46"/>
        <end position="67"/>
    </location>
</feature>
<keyword evidence="1" id="KW-1133">Transmembrane helix</keyword>
<sequence length="344" mass="37530">MSGARFVTYLPLAVDSLLYCVYTALFLRALTVLTARQRRAHMRTHLACISALFLLSTIHIVCAYVWALIADRGATAVYSLFSLKVPTPVLFDPRDPKVVRTLAVILRVRYLLSNQIADAVVIHRCYIIWDRRWPAMVPLLIAYTATFVGGICHVLPLPVRGQQAAVATAVASAFITNVGATSLAAFRIWTISRRARGFREESNRVFYANITAIIVESGLVYPAVLLLTCVLFLFHNTFIAVLVGVAAVYQVVGIAPMLIVVRVGLGTSTDNPRPTAGNRTHVTTIGSARNRSGAADMRLEVIVRTEEEEMFTDGEPVHYVAASEEKSRLDLGADAEDVGAGKGA</sequence>
<evidence type="ECO:0000313" key="2">
    <source>
        <dbReference type="EMBL" id="CAK5276948.1"/>
    </source>
</evidence>
<feature type="transmembrane region" description="Helical" evidence="1">
    <location>
        <begin position="165"/>
        <end position="186"/>
    </location>
</feature>
<evidence type="ECO:0000256" key="1">
    <source>
        <dbReference type="SAM" id="Phobius"/>
    </source>
</evidence>
<dbReference type="AlphaFoldDB" id="A0AAD2HLD2"/>
<keyword evidence="1" id="KW-0812">Transmembrane</keyword>
<feature type="transmembrane region" description="Helical" evidence="1">
    <location>
        <begin position="73"/>
        <end position="91"/>
    </location>
</feature>
<evidence type="ECO:0000313" key="3">
    <source>
        <dbReference type="Proteomes" id="UP001295794"/>
    </source>
</evidence>
<comment type="caution">
    <text evidence="2">The sequence shown here is derived from an EMBL/GenBank/DDBJ whole genome shotgun (WGS) entry which is preliminary data.</text>
</comment>
<keyword evidence="3" id="KW-1185">Reference proteome</keyword>
<feature type="transmembrane region" description="Helical" evidence="1">
    <location>
        <begin position="239"/>
        <end position="265"/>
    </location>
</feature>
<protein>
    <submittedName>
        <fullName evidence="2">Uncharacterized protein</fullName>
    </submittedName>
</protein>
<reference evidence="2" key="1">
    <citation type="submission" date="2023-11" db="EMBL/GenBank/DDBJ databases">
        <authorList>
            <person name="De Vega J J."/>
            <person name="De Vega J J."/>
        </authorList>
    </citation>
    <scope>NUCLEOTIDE SEQUENCE</scope>
</reference>
<feature type="transmembrane region" description="Helical" evidence="1">
    <location>
        <begin position="206"/>
        <end position="233"/>
    </location>
</feature>
<keyword evidence="1" id="KW-0472">Membrane</keyword>
<feature type="transmembrane region" description="Helical" evidence="1">
    <location>
        <begin position="137"/>
        <end position="159"/>
    </location>
</feature>
<dbReference type="Proteomes" id="UP001295794">
    <property type="component" value="Unassembled WGS sequence"/>
</dbReference>
<name>A0AAD2HLD2_9AGAR</name>
<feature type="transmembrane region" description="Helical" evidence="1">
    <location>
        <begin position="16"/>
        <end position="34"/>
    </location>
</feature>
<accession>A0AAD2HLD2</accession>
<organism evidence="2 3">
    <name type="scientific">Mycena citricolor</name>
    <dbReference type="NCBI Taxonomy" id="2018698"/>
    <lineage>
        <taxon>Eukaryota</taxon>
        <taxon>Fungi</taxon>
        <taxon>Dikarya</taxon>
        <taxon>Basidiomycota</taxon>
        <taxon>Agaricomycotina</taxon>
        <taxon>Agaricomycetes</taxon>
        <taxon>Agaricomycetidae</taxon>
        <taxon>Agaricales</taxon>
        <taxon>Marasmiineae</taxon>
        <taxon>Mycenaceae</taxon>
        <taxon>Mycena</taxon>
    </lineage>
</organism>